<proteinExistence type="predicted"/>
<evidence type="ECO:0000313" key="3">
    <source>
        <dbReference type="Proteomes" id="UP001232725"/>
    </source>
</evidence>
<sequence>MSATVKHIPTKSSPNLDDYLGREKEGNDLPRVLYEAGQHCRPETAKAEFRALREEHGQQGAMRTVAARYAEPDDPSDATHLKVGKNWRAAKPNETATHLRIEPQVPFEKRDEAHHFIYSFDLATVNPDDPDQCLRAFEAVVAFREQDTPGTQSKFVAHGDAKGSKAAIERGEGGKFHVHEAMNAVVHTDMVVEGREFKAGQRVAGAITHVDSYRARWDRFLETRGHEFGLAPQDRAVLPEVGSPEYRAKRTTDKDFWSRERGEISDHDRARRGIEAAFGELWEDRDSFALLAPEDRVARLAAVASTSGDVELKLRSTQKGDRIRSFVVPGRAQAIGSTKLGDRYSNIGIAEQLELLAQGDWKPLERRSVGPAKEVPELPDATIASLQERAELMALDEQQEAELDAWLADRAAEDGTTVEELWAARGMTGTERERHLAHGWKADWETAQAEREASAAALAEQAATQSLAPEAQKPFERRRFETTTADAAQAAPPSSAGTTATKPVPLRRERQVGVLRGEQMKDAELLAVVRAEREDGGAYVDFQLSAADPAAQGQRGLHLHASRQKRLRDGREVEGTRTVQQLTPSQYRELRQAAGDNAVEVEGREVLAVRGNVMPATRGGYTANTKSLGPSHRGPIGPDVLEKQRASEDLAREAEAPRASDKFAQAVSTSKSRGDGDRGLG</sequence>
<dbReference type="EMBL" id="JAVALS010000003">
    <property type="protein sequence ID" value="MDP5226906.1"/>
    <property type="molecule type" value="Genomic_DNA"/>
</dbReference>
<feature type="region of interest" description="Disordered" evidence="1">
    <location>
        <begin position="616"/>
        <end position="681"/>
    </location>
</feature>
<keyword evidence="3" id="KW-1185">Reference proteome</keyword>
<evidence type="ECO:0000256" key="1">
    <source>
        <dbReference type="SAM" id="MobiDB-lite"/>
    </source>
</evidence>
<reference evidence="2 3" key="1">
    <citation type="submission" date="2023-08" db="EMBL/GenBank/DDBJ databases">
        <title>Arthrobacter horti sp. nov., isolated from forest soil.</title>
        <authorList>
            <person name="Park M."/>
        </authorList>
    </citation>
    <scope>NUCLEOTIDE SEQUENCE [LARGE SCALE GENOMIC DNA]</scope>
    <source>
        <strain evidence="2 3">YJM1</strain>
    </source>
</reference>
<feature type="region of interest" description="Disordered" evidence="1">
    <location>
        <begin position="1"/>
        <end position="24"/>
    </location>
</feature>
<comment type="caution">
    <text evidence="2">The sequence shown here is derived from an EMBL/GenBank/DDBJ whole genome shotgun (WGS) entry which is preliminary data.</text>
</comment>
<evidence type="ECO:0000313" key="2">
    <source>
        <dbReference type="EMBL" id="MDP5226906.1"/>
    </source>
</evidence>
<name>A0ABT9IMT5_9MICC</name>
<dbReference type="RefSeq" id="WP_305995952.1">
    <property type="nucleotide sequence ID" value="NZ_JAVALS010000003.1"/>
</dbReference>
<evidence type="ECO:0008006" key="4">
    <source>
        <dbReference type="Google" id="ProtNLM"/>
    </source>
</evidence>
<feature type="compositionally biased region" description="Low complexity" evidence="1">
    <location>
        <begin position="482"/>
        <end position="501"/>
    </location>
</feature>
<feature type="region of interest" description="Disordered" evidence="1">
    <location>
        <begin position="454"/>
        <end position="504"/>
    </location>
</feature>
<organism evidence="2 3">
    <name type="scientific">Arthrobacter horti</name>
    <dbReference type="NCBI Taxonomy" id="3068273"/>
    <lineage>
        <taxon>Bacteria</taxon>
        <taxon>Bacillati</taxon>
        <taxon>Actinomycetota</taxon>
        <taxon>Actinomycetes</taxon>
        <taxon>Micrococcales</taxon>
        <taxon>Micrococcaceae</taxon>
        <taxon>Arthrobacter</taxon>
    </lineage>
</organism>
<feature type="compositionally biased region" description="Basic and acidic residues" evidence="1">
    <location>
        <begin position="672"/>
        <end position="681"/>
    </location>
</feature>
<accession>A0ABT9IMT5</accession>
<gene>
    <name evidence="2" type="ORF">Q9R02_07065</name>
</gene>
<feature type="compositionally biased region" description="Low complexity" evidence="1">
    <location>
        <begin position="454"/>
        <end position="468"/>
    </location>
</feature>
<feature type="compositionally biased region" description="Basic and acidic residues" evidence="1">
    <location>
        <begin position="640"/>
        <end position="661"/>
    </location>
</feature>
<protein>
    <recommendedName>
        <fullName evidence="4">Relaxase</fullName>
    </recommendedName>
</protein>
<dbReference type="Proteomes" id="UP001232725">
    <property type="component" value="Unassembled WGS sequence"/>
</dbReference>